<gene>
    <name evidence="1" type="ORF">QIS99_30600</name>
</gene>
<name>A0ABT6S1D8_9ACTN</name>
<dbReference type="Proteomes" id="UP001224661">
    <property type="component" value="Unassembled WGS sequence"/>
</dbReference>
<organism evidence="1 2">
    <name type="scientific">Streptomyces solicavernae</name>
    <dbReference type="NCBI Taxonomy" id="3043614"/>
    <lineage>
        <taxon>Bacteria</taxon>
        <taxon>Bacillati</taxon>
        <taxon>Actinomycetota</taxon>
        <taxon>Actinomycetes</taxon>
        <taxon>Kitasatosporales</taxon>
        <taxon>Streptomycetaceae</taxon>
        <taxon>Streptomyces</taxon>
    </lineage>
</organism>
<dbReference type="GO" id="GO:0005524">
    <property type="term" value="F:ATP binding"/>
    <property type="evidence" value="ECO:0007669"/>
    <property type="project" value="UniProtKB-KW"/>
</dbReference>
<keyword evidence="1" id="KW-0067">ATP-binding</keyword>
<dbReference type="RefSeq" id="WP_282517001.1">
    <property type="nucleotide sequence ID" value="NZ_JASCIR010000051.1"/>
</dbReference>
<comment type="caution">
    <text evidence="1">The sequence shown here is derived from an EMBL/GenBank/DDBJ whole genome shotgun (WGS) entry which is preliminary data.</text>
</comment>
<keyword evidence="1" id="KW-0547">Nucleotide-binding</keyword>
<proteinExistence type="predicted"/>
<sequence>MTTMAEGHAPHPYIGGRTAALRALAAWRMEWPGTPRVVVLTGDPGCGASRLLTGFLMLCEPEFRSRLPLDDMDPATVPPELPAPAVAGPAGLTAAQTLWTLADQLELSASTTADVFAGIASLGHTVAIAVTDVDRAGPVPAANEPARLVREVLAPLAAIESVRLLVEAPRALVADLAEGLPSGSVQIIDLDAREWADAEALTRQAETALNPQFGAPELPFTTDAAVRRSLAEVLAERAGTSALTVELTARSILLAPEGVDPTDHERLPTSVGAALDAHARRLGAEPQTLRTLLAPLALAQNGDVSAELWARLVHAVAQRDVSADLADGLLLVAPFVQAVGDDKDIESGGPVSLRLLHPAIGAEVLAGLQNVRAAQSRIAMSLLESVPGQDWSKAAPYVRDHIAGHTLAAGLLPQLLTDPGLFVFANPVALRAAVEAVPVEELGTPARTYLRTAPLLTRIQASTELRAALLEAAFVEDGLDEYAEAVRQLGLTLPWQTLWSAKVAGVTTVSVGRVRIDEQSDERTQVAVLVVGDERRDQQSTLLVRDLVRPSGSLENVDPAKVLRPSEEERESAPLAVSRGGDYLRVWDRADGEIVAALVSDTPVTAVDLSPDGVLVVATARGVTARRITHRGSGLAS</sequence>
<reference evidence="1 2" key="1">
    <citation type="submission" date="2023-05" db="EMBL/GenBank/DDBJ databases">
        <title>Draft genome sequence of Streptomyces sp. B-S-A8 isolated from a cave soil in Thailand.</title>
        <authorList>
            <person name="Chamroensaksri N."/>
            <person name="Muangham S."/>
        </authorList>
    </citation>
    <scope>NUCLEOTIDE SEQUENCE [LARGE SCALE GENOMIC DNA]</scope>
    <source>
        <strain evidence="1 2">B-S-A8</strain>
    </source>
</reference>
<accession>A0ABT6S1D8</accession>
<evidence type="ECO:0000313" key="2">
    <source>
        <dbReference type="Proteomes" id="UP001224661"/>
    </source>
</evidence>
<protein>
    <submittedName>
        <fullName evidence="1">ATP-binding protein</fullName>
    </submittedName>
</protein>
<evidence type="ECO:0000313" key="1">
    <source>
        <dbReference type="EMBL" id="MDI3390512.1"/>
    </source>
</evidence>
<dbReference type="EMBL" id="JASCIR010000051">
    <property type="protein sequence ID" value="MDI3390512.1"/>
    <property type="molecule type" value="Genomic_DNA"/>
</dbReference>
<keyword evidence="2" id="KW-1185">Reference proteome</keyword>